<dbReference type="Proteomes" id="UP000053859">
    <property type="component" value="Unassembled WGS sequence"/>
</dbReference>
<name>A0A0K8PU58_STRAJ</name>
<sequence>MPAGAVVVPTVLAAAQAYGDSFPSASLSRAVDLALAPPWLAAAAAVCGALPAVVALVFRMVAPLARRQWASAPAPEARRMAE</sequence>
<reference evidence="2" key="1">
    <citation type="journal article" date="2015" name="Genome Announc.">
        <title>Draft Genome Sequence of Thiostrepton-Producing Streptomyces azureus ATCC 14921.</title>
        <authorList>
            <person name="Sakihara K."/>
            <person name="Maeda J."/>
            <person name="Tashiro K."/>
            <person name="Fujino Y."/>
            <person name="Kuhara S."/>
            <person name="Ohshima T."/>
            <person name="Ogata S."/>
            <person name="Doi K."/>
        </authorList>
    </citation>
    <scope>NUCLEOTIDE SEQUENCE [LARGE SCALE GENOMIC DNA]</scope>
    <source>
        <strain evidence="2">ATCC14921</strain>
    </source>
</reference>
<dbReference type="EMBL" id="DF968368">
    <property type="protein sequence ID" value="GAP51392.1"/>
    <property type="molecule type" value="Genomic_DNA"/>
</dbReference>
<evidence type="ECO:0000313" key="3">
    <source>
        <dbReference type="Proteomes" id="UP000053859"/>
    </source>
</evidence>
<keyword evidence="1" id="KW-0812">Transmembrane</keyword>
<keyword evidence="1" id="KW-1133">Transmembrane helix</keyword>
<dbReference type="PATRIC" id="fig|146537.3.peg.6572"/>
<accession>A0A0K8PU58</accession>
<evidence type="ECO:0000313" key="2">
    <source>
        <dbReference type="EMBL" id="GAP51392.1"/>
    </source>
</evidence>
<protein>
    <submittedName>
        <fullName evidence="2">Membrane protein</fullName>
    </submittedName>
</protein>
<evidence type="ECO:0000256" key="1">
    <source>
        <dbReference type="SAM" id="Phobius"/>
    </source>
</evidence>
<proteinExistence type="predicted"/>
<gene>
    <name evidence="2" type="ORF">SAZU_6254</name>
</gene>
<keyword evidence="3" id="KW-1185">Reference proteome</keyword>
<dbReference type="AlphaFoldDB" id="A0A0K8PU58"/>
<keyword evidence="1" id="KW-0472">Membrane</keyword>
<feature type="transmembrane region" description="Helical" evidence="1">
    <location>
        <begin position="35"/>
        <end position="58"/>
    </location>
</feature>
<organism evidence="2 3">
    <name type="scientific">Streptomyces azureus</name>
    <dbReference type="NCBI Taxonomy" id="146537"/>
    <lineage>
        <taxon>Bacteria</taxon>
        <taxon>Bacillati</taxon>
        <taxon>Actinomycetota</taxon>
        <taxon>Actinomycetes</taxon>
        <taxon>Kitasatosporales</taxon>
        <taxon>Streptomycetaceae</taxon>
        <taxon>Streptomyces</taxon>
    </lineage>
</organism>